<accession>A0A0R3QCK4</accession>
<dbReference type="AlphaFoldDB" id="A0A0R3QCK4"/>
<name>A0A0R3QCK4_9BILA</name>
<reference evidence="3" key="1">
    <citation type="submission" date="2017-02" db="UniProtKB">
        <authorList>
            <consortium name="WormBaseParasite"/>
        </authorList>
    </citation>
    <scope>IDENTIFICATION</scope>
</reference>
<proteinExistence type="predicted"/>
<evidence type="ECO:0000313" key="1">
    <source>
        <dbReference type="EMBL" id="VDO14677.1"/>
    </source>
</evidence>
<reference evidence="1 2" key="2">
    <citation type="submission" date="2018-11" db="EMBL/GenBank/DDBJ databases">
        <authorList>
            <consortium name="Pathogen Informatics"/>
        </authorList>
    </citation>
    <scope>NUCLEOTIDE SEQUENCE [LARGE SCALE GENOMIC DNA]</scope>
</reference>
<keyword evidence="2" id="KW-1185">Reference proteome</keyword>
<organism evidence="3">
    <name type="scientific">Brugia timori</name>
    <dbReference type="NCBI Taxonomy" id="42155"/>
    <lineage>
        <taxon>Eukaryota</taxon>
        <taxon>Metazoa</taxon>
        <taxon>Ecdysozoa</taxon>
        <taxon>Nematoda</taxon>
        <taxon>Chromadorea</taxon>
        <taxon>Rhabditida</taxon>
        <taxon>Spirurina</taxon>
        <taxon>Spiruromorpha</taxon>
        <taxon>Filarioidea</taxon>
        <taxon>Onchocercidae</taxon>
        <taxon>Brugia</taxon>
    </lineage>
</organism>
<evidence type="ECO:0000313" key="3">
    <source>
        <dbReference type="WBParaSite" id="BTMF_0000408401-mRNA-1"/>
    </source>
</evidence>
<evidence type="ECO:0000313" key="2">
    <source>
        <dbReference type="Proteomes" id="UP000280834"/>
    </source>
</evidence>
<dbReference type="EMBL" id="UZAG01003043">
    <property type="protein sequence ID" value="VDO14677.1"/>
    <property type="molecule type" value="Genomic_DNA"/>
</dbReference>
<dbReference type="Proteomes" id="UP000280834">
    <property type="component" value="Unassembled WGS sequence"/>
</dbReference>
<dbReference type="WBParaSite" id="BTMF_0000408401-mRNA-1">
    <property type="protein sequence ID" value="BTMF_0000408401-mRNA-1"/>
    <property type="gene ID" value="BTMF_0000408401"/>
</dbReference>
<gene>
    <name evidence="1" type="ORF">BTMF_LOCUS3386</name>
</gene>
<sequence>MKHFGITLEMIRYFLLKRMNSLKSEIFSDCKVDVKLSLQTVANFINDSKISEWQKSYLQNALLPS</sequence>
<protein>
    <submittedName>
        <fullName evidence="3">Transposase</fullName>
    </submittedName>
</protein>